<organism evidence="1">
    <name type="scientific">marine sediment metagenome</name>
    <dbReference type="NCBI Taxonomy" id="412755"/>
    <lineage>
        <taxon>unclassified sequences</taxon>
        <taxon>metagenomes</taxon>
        <taxon>ecological metagenomes</taxon>
    </lineage>
</organism>
<dbReference type="EMBL" id="BARW01033535">
    <property type="protein sequence ID" value="GAJ10793.1"/>
    <property type="molecule type" value="Genomic_DNA"/>
</dbReference>
<protein>
    <submittedName>
        <fullName evidence="1">Uncharacterized protein</fullName>
    </submittedName>
</protein>
<sequence length="39" mass="4235">MKKQTILVLAIFLIVPGDGNVDSCDLKKFADNWLAGVSN</sequence>
<gene>
    <name evidence="1" type="ORF">S12H4_52795</name>
</gene>
<accession>X1TZQ0</accession>
<reference evidence="1" key="1">
    <citation type="journal article" date="2014" name="Front. Microbiol.">
        <title>High frequency of phylogenetically diverse reductive dehalogenase-homologous genes in deep subseafloor sedimentary metagenomes.</title>
        <authorList>
            <person name="Kawai M."/>
            <person name="Futagami T."/>
            <person name="Toyoda A."/>
            <person name="Takaki Y."/>
            <person name="Nishi S."/>
            <person name="Hori S."/>
            <person name="Arai W."/>
            <person name="Tsubouchi T."/>
            <person name="Morono Y."/>
            <person name="Uchiyama I."/>
            <person name="Ito T."/>
            <person name="Fujiyama A."/>
            <person name="Inagaki F."/>
            <person name="Takami H."/>
        </authorList>
    </citation>
    <scope>NUCLEOTIDE SEQUENCE</scope>
    <source>
        <strain evidence="1">Expedition CK06-06</strain>
    </source>
</reference>
<dbReference type="AlphaFoldDB" id="X1TZQ0"/>
<name>X1TZQ0_9ZZZZ</name>
<comment type="caution">
    <text evidence="1">The sequence shown here is derived from an EMBL/GenBank/DDBJ whole genome shotgun (WGS) entry which is preliminary data.</text>
</comment>
<evidence type="ECO:0000313" key="1">
    <source>
        <dbReference type="EMBL" id="GAJ10793.1"/>
    </source>
</evidence>
<proteinExistence type="predicted"/>